<dbReference type="InParanoid" id="A0A5C3PGB8"/>
<reference evidence="1 2" key="1">
    <citation type="journal article" date="2019" name="Nat. Ecol. Evol.">
        <title>Megaphylogeny resolves global patterns of mushroom evolution.</title>
        <authorList>
            <person name="Varga T."/>
            <person name="Krizsan K."/>
            <person name="Foldi C."/>
            <person name="Dima B."/>
            <person name="Sanchez-Garcia M."/>
            <person name="Sanchez-Ramirez S."/>
            <person name="Szollosi G.J."/>
            <person name="Szarkandi J.G."/>
            <person name="Papp V."/>
            <person name="Albert L."/>
            <person name="Andreopoulos W."/>
            <person name="Angelini C."/>
            <person name="Antonin V."/>
            <person name="Barry K.W."/>
            <person name="Bougher N.L."/>
            <person name="Buchanan P."/>
            <person name="Buyck B."/>
            <person name="Bense V."/>
            <person name="Catcheside P."/>
            <person name="Chovatia M."/>
            <person name="Cooper J."/>
            <person name="Damon W."/>
            <person name="Desjardin D."/>
            <person name="Finy P."/>
            <person name="Geml J."/>
            <person name="Haridas S."/>
            <person name="Hughes K."/>
            <person name="Justo A."/>
            <person name="Karasinski D."/>
            <person name="Kautmanova I."/>
            <person name="Kiss B."/>
            <person name="Kocsube S."/>
            <person name="Kotiranta H."/>
            <person name="LaButti K.M."/>
            <person name="Lechner B.E."/>
            <person name="Liimatainen K."/>
            <person name="Lipzen A."/>
            <person name="Lukacs Z."/>
            <person name="Mihaltcheva S."/>
            <person name="Morgado L.N."/>
            <person name="Niskanen T."/>
            <person name="Noordeloos M.E."/>
            <person name="Ohm R.A."/>
            <person name="Ortiz-Santana B."/>
            <person name="Ovrebo C."/>
            <person name="Racz N."/>
            <person name="Riley R."/>
            <person name="Savchenko A."/>
            <person name="Shiryaev A."/>
            <person name="Soop K."/>
            <person name="Spirin V."/>
            <person name="Szebenyi C."/>
            <person name="Tomsovsky M."/>
            <person name="Tulloss R.E."/>
            <person name="Uehling J."/>
            <person name="Grigoriev I.V."/>
            <person name="Vagvolgyi C."/>
            <person name="Papp T."/>
            <person name="Martin F.M."/>
            <person name="Miettinen O."/>
            <person name="Hibbett D.S."/>
            <person name="Nagy L.G."/>
        </authorList>
    </citation>
    <scope>NUCLEOTIDE SEQUENCE [LARGE SCALE GENOMIC DNA]</scope>
    <source>
        <strain evidence="1 2">HHB13444</strain>
    </source>
</reference>
<organism evidence="1 2">
    <name type="scientific">Polyporus arcularius HHB13444</name>
    <dbReference type="NCBI Taxonomy" id="1314778"/>
    <lineage>
        <taxon>Eukaryota</taxon>
        <taxon>Fungi</taxon>
        <taxon>Dikarya</taxon>
        <taxon>Basidiomycota</taxon>
        <taxon>Agaricomycotina</taxon>
        <taxon>Agaricomycetes</taxon>
        <taxon>Polyporales</taxon>
        <taxon>Polyporaceae</taxon>
        <taxon>Polyporus</taxon>
    </lineage>
</organism>
<evidence type="ECO:0000313" key="1">
    <source>
        <dbReference type="EMBL" id="TFK87638.1"/>
    </source>
</evidence>
<accession>A0A5C3PGB8</accession>
<keyword evidence="2" id="KW-1185">Reference proteome</keyword>
<sequence length="256" mass="28860">MSKRQQYAKLLLHLRRSGGRLREQFGSYNFAPGAKTITRMARTTLTVIHEAREDEEKLREVAQPLPELRFYPPPRQAVIPQGVHGCASGLSDVSGETSSREYAARVQFALRDAIPGIHGIPLYLLLDKSAEMFAPYIKDADARILTELVSEGIFAVPLEVRWPAYPGFVFRRMIQIANVQTQEPYTRLQVGHILANVLAMFVKEARCERVSTNPWDAAYRFGPGGLAFEGLWLVSLWHVGSNTFEAELRYSEPPCN</sequence>
<dbReference type="AlphaFoldDB" id="A0A5C3PGB8"/>
<evidence type="ECO:0000313" key="2">
    <source>
        <dbReference type="Proteomes" id="UP000308197"/>
    </source>
</evidence>
<gene>
    <name evidence="1" type="ORF">K466DRAFT_599295</name>
</gene>
<proteinExistence type="predicted"/>
<dbReference type="Proteomes" id="UP000308197">
    <property type="component" value="Unassembled WGS sequence"/>
</dbReference>
<protein>
    <submittedName>
        <fullName evidence="1">Uncharacterized protein</fullName>
    </submittedName>
</protein>
<dbReference type="EMBL" id="ML211144">
    <property type="protein sequence ID" value="TFK87638.1"/>
    <property type="molecule type" value="Genomic_DNA"/>
</dbReference>
<name>A0A5C3PGB8_9APHY</name>